<protein>
    <submittedName>
        <fullName evidence="1">Uncharacterized protein</fullName>
    </submittedName>
</protein>
<dbReference type="Proteomes" id="UP000681967">
    <property type="component" value="Unassembled WGS sequence"/>
</dbReference>
<dbReference type="EMBL" id="CAJOBH010000051">
    <property type="protein sequence ID" value="CAF3753883.1"/>
    <property type="molecule type" value="Genomic_DNA"/>
</dbReference>
<evidence type="ECO:0000313" key="4">
    <source>
        <dbReference type="Proteomes" id="UP000663834"/>
    </source>
</evidence>
<reference evidence="1" key="1">
    <citation type="submission" date="2021-02" db="EMBL/GenBank/DDBJ databases">
        <authorList>
            <person name="Nowell W R."/>
        </authorList>
    </citation>
    <scope>NUCLEOTIDE SEQUENCE</scope>
</reference>
<evidence type="ECO:0000313" key="2">
    <source>
        <dbReference type="EMBL" id="CAF3753883.1"/>
    </source>
</evidence>
<dbReference type="OrthoDB" id="10064970at2759"/>
<accession>A0A815B9V7</accession>
<organism evidence="1 4">
    <name type="scientific">Rotaria magnacalcarata</name>
    <dbReference type="NCBI Taxonomy" id="392030"/>
    <lineage>
        <taxon>Eukaryota</taxon>
        <taxon>Metazoa</taxon>
        <taxon>Spiralia</taxon>
        <taxon>Gnathifera</taxon>
        <taxon>Rotifera</taxon>
        <taxon>Eurotatoria</taxon>
        <taxon>Bdelloidea</taxon>
        <taxon>Philodinida</taxon>
        <taxon>Philodinidae</taxon>
        <taxon>Rotaria</taxon>
    </lineage>
</organism>
<dbReference type="EMBL" id="CAJNOW010000218">
    <property type="protein sequence ID" value="CAF1267571.1"/>
    <property type="molecule type" value="Genomic_DNA"/>
</dbReference>
<gene>
    <name evidence="2" type="ORF">BYL167_LOCUS480</name>
    <name evidence="3" type="ORF">GIL414_LOCUS471</name>
    <name evidence="1" type="ORF">KQP761_LOCUS3125</name>
</gene>
<dbReference type="Proteomes" id="UP000681720">
    <property type="component" value="Unassembled WGS sequence"/>
</dbReference>
<proteinExistence type="predicted"/>
<evidence type="ECO:0000313" key="3">
    <source>
        <dbReference type="EMBL" id="CAF3789533.1"/>
    </source>
</evidence>
<name>A0A815B9V7_9BILA</name>
<dbReference type="AlphaFoldDB" id="A0A815B9V7"/>
<dbReference type="Proteomes" id="UP000663834">
    <property type="component" value="Unassembled WGS sequence"/>
</dbReference>
<comment type="caution">
    <text evidence="1">The sequence shown here is derived from an EMBL/GenBank/DDBJ whole genome shotgun (WGS) entry which is preliminary data.</text>
</comment>
<sequence length="372" mass="42334">MFRNLGIADKGFHYEPIVRQFATALYVLGGRRAYEFLRLNIPSLLPSVQILQAAISATENNLTEGKFNYEGACNYFNSIHVTMGFIAEDATAVIPKITYDTTSDTFIGFAAQNVNPKGRQNYNSAAKISNDNILILLKNITNALELNIYLQAIQSVRLAYIDKNADIIERIYYVWVSVFIFRSKLVWIDSKDKKDLDLIISQLLNLDLNDIKKKYQVKRQYFITYQSYFCVEINAHSLIYLATLVCEGKLPFEALNISLQNSQTCEGMFQSSRATLNDFWSSDLGIINSETGSNEIGSENEINSEDQSNVVYDIDEEFELNDHLNVSDDINVSSYQGIRLFDNVKQELAHSYFKVSVNNATNIYINKQHAEL</sequence>
<evidence type="ECO:0000313" key="1">
    <source>
        <dbReference type="EMBL" id="CAF1267571.1"/>
    </source>
</evidence>
<dbReference type="EMBL" id="CAJOBJ010000053">
    <property type="protein sequence ID" value="CAF3789533.1"/>
    <property type="molecule type" value="Genomic_DNA"/>
</dbReference>